<dbReference type="GO" id="GO:0006556">
    <property type="term" value="P:S-adenosylmethionine biosynthetic process"/>
    <property type="evidence" value="ECO:0007669"/>
    <property type="project" value="UniProtKB-UniRule"/>
</dbReference>
<evidence type="ECO:0000256" key="11">
    <source>
        <dbReference type="RuleBase" id="RU000542"/>
    </source>
</evidence>
<gene>
    <name evidence="10 16" type="primary">metK</name>
    <name evidence="16" type="ORF">MPNT_50061</name>
</gene>
<dbReference type="InterPro" id="IPR002133">
    <property type="entry name" value="S-AdoMet_synthetase"/>
</dbReference>
<evidence type="ECO:0000256" key="12">
    <source>
        <dbReference type="RuleBase" id="RU004462"/>
    </source>
</evidence>
<feature type="binding site" evidence="10">
    <location>
        <position position="44"/>
    </location>
    <ligand>
        <name>K(+)</name>
        <dbReference type="ChEBI" id="CHEBI:29103"/>
    </ligand>
</feature>
<feature type="domain" description="S-adenosylmethionine synthetase N-terminal" evidence="13">
    <location>
        <begin position="5"/>
        <end position="102"/>
    </location>
</feature>
<dbReference type="FunFam" id="3.30.300.10:FF:000003">
    <property type="entry name" value="S-adenosylmethionine synthase"/>
    <property type="match status" value="1"/>
</dbReference>
<feature type="binding site" description="in other chain" evidence="10">
    <location>
        <position position="16"/>
    </location>
    <ligand>
        <name>ATP</name>
        <dbReference type="ChEBI" id="CHEBI:30616"/>
        <note>ligand shared between two neighboring subunits</note>
    </ligand>
</feature>
<evidence type="ECO:0000256" key="1">
    <source>
        <dbReference type="ARBA" id="ARBA00005224"/>
    </source>
</evidence>
<feature type="binding site" description="in other chain" evidence="10">
    <location>
        <position position="57"/>
    </location>
    <ligand>
        <name>L-methionine</name>
        <dbReference type="ChEBI" id="CHEBI:57844"/>
        <note>ligand shared between two neighboring subunits</note>
    </ligand>
</feature>
<comment type="subunit">
    <text evidence="10">Homotetramer; dimer of dimers.</text>
</comment>
<feature type="binding site" evidence="10">
    <location>
        <position position="267"/>
    </location>
    <ligand>
        <name>ATP</name>
        <dbReference type="ChEBI" id="CHEBI:30616"/>
        <note>ligand shared between two neighboring subunits</note>
    </ligand>
</feature>
<dbReference type="CDD" id="cd18079">
    <property type="entry name" value="S-AdoMet_synt"/>
    <property type="match status" value="1"/>
</dbReference>
<evidence type="ECO:0000256" key="9">
    <source>
        <dbReference type="ARBA" id="ARBA00022958"/>
    </source>
</evidence>
<accession>A0A8J2BKD4</accession>
<dbReference type="Pfam" id="PF02773">
    <property type="entry name" value="S-AdoMet_synt_C"/>
    <property type="match status" value="1"/>
</dbReference>
<feature type="region of interest" description="Flexible loop" evidence="10">
    <location>
        <begin position="100"/>
        <end position="110"/>
    </location>
</feature>
<comment type="function">
    <text evidence="10">Catalyzes the formation of S-adenosylmethionine (AdoMet) from methionine and ATP. The overall synthetic reaction is composed of two sequential steps, AdoMet formation and the subsequent tripolyphosphate hydrolysis which occurs prior to release of AdoMet from the enzyme.</text>
</comment>
<feature type="binding site" description="in other chain" evidence="10">
    <location>
        <position position="275"/>
    </location>
    <ligand>
        <name>L-methionine</name>
        <dbReference type="ChEBI" id="CHEBI:57844"/>
        <note>ligand shared between two neighboring subunits</note>
    </ligand>
</feature>
<feature type="binding site" description="in other chain" evidence="10">
    <location>
        <begin position="250"/>
        <end position="251"/>
    </location>
    <ligand>
        <name>ATP</name>
        <dbReference type="ChEBI" id="CHEBI:30616"/>
        <note>ligand shared between two neighboring subunits</note>
    </ligand>
</feature>
<dbReference type="PROSITE" id="PS00376">
    <property type="entry name" value="ADOMET_SYNTHASE_1"/>
    <property type="match status" value="1"/>
</dbReference>
<feature type="binding site" description="in other chain" evidence="10">
    <location>
        <begin position="235"/>
        <end position="236"/>
    </location>
    <ligand>
        <name>ATP</name>
        <dbReference type="ChEBI" id="CHEBI:30616"/>
        <note>ligand shared between two neighboring subunits</note>
    </ligand>
</feature>
<keyword evidence="17" id="KW-1185">Reference proteome</keyword>
<comment type="similarity">
    <text evidence="2 10 12">Belongs to the AdoMet synthase family.</text>
</comment>
<keyword evidence="6 10" id="KW-0547">Nucleotide-binding</keyword>
<comment type="cofactor">
    <cofactor evidence="10">
        <name>Mg(2+)</name>
        <dbReference type="ChEBI" id="CHEBI:18420"/>
    </cofactor>
    <text evidence="10">Binds 2 divalent ions per subunit.</text>
</comment>
<evidence type="ECO:0000256" key="10">
    <source>
        <dbReference type="HAMAP-Rule" id="MF_00086"/>
    </source>
</evidence>
<keyword evidence="7 10" id="KW-0067">ATP-binding</keyword>
<evidence type="ECO:0000259" key="15">
    <source>
        <dbReference type="Pfam" id="PF02773"/>
    </source>
</evidence>
<comment type="subcellular location">
    <subcellularLocation>
        <location evidence="10 11">Cytoplasm</location>
    </subcellularLocation>
</comment>
<evidence type="ECO:0000256" key="6">
    <source>
        <dbReference type="ARBA" id="ARBA00022741"/>
    </source>
</evidence>
<name>A0A8J2BKD4_9BACT</name>
<dbReference type="NCBIfam" id="TIGR01034">
    <property type="entry name" value="metK"/>
    <property type="match status" value="1"/>
</dbReference>
<dbReference type="EMBL" id="CAJNOB010000045">
    <property type="protein sequence ID" value="CAF0702397.1"/>
    <property type="molecule type" value="Genomic_DNA"/>
</dbReference>
<dbReference type="Pfam" id="PF02772">
    <property type="entry name" value="S-AdoMet_synt_M"/>
    <property type="match status" value="1"/>
</dbReference>
<evidence type="ECO:0000259" key="13">
    <source>
        <dbReference type="Pfam" id="PF00438"/>
    </source>
</evidence>
<keyword evidence="3 10" id="KW-0554">One-carbon metabolism</keyword>
<feature type="binding site" description="in other chain" evidence="10">
    <location>
        <begin position="169"/>
        <end position="171"/>
    </location>
    <ligand>
        <name>ATP</name>
        <dbReference type="ChEBI" id="CHEBI:30616"/>
        <note>ligand shared between two neighboring subunits</note>
    </ligand>
</feature>
<dbReference type="GO" id="GO:0006730">
    <property type="term" value="P:one-carbon metabolic process"/>
    <property type="evidence" value="ECO:0007669"/>
    <property type="project" value="UniProtKB-KW"/>
</dbReference>
<feature type="domain" description="S-adenosylmethionine synthetase central" evidence="14">
    <location>
        <begin position="119"/>
        <end position="236"/>
    </location>
</feature>
<feature type="domain" description="S-adenosylmethionine synthetase C-terminal" evidence="15">
    <location>
        <begin position="238"/>
        <end position="379"/>
    </location>
</feature>
<dbReference type="PROSITE" id="PS00377">
    <property type="entry name" value="ADOMET_SYNTHASE_2"/>
    <property type="match status" value="1"/>
</dbReference>
<proteinExistence type="inferred from homology"/>
<evidence type="ECO:0000259" key="14">
    <source>
        <dbReference type="Pfam" id="PF02772"/>
    </source>
</evidence>
<dbReference type="EC" id="2.5.1.6" evidence="10"/>
<comment type="caution">
    <text evidence="16">The sequence shown here is derived from an EMBL/GenBank/DDBJ whole genome shotgun (WGS) entry which is preliminary data.</text>
</comment>
<dbReference type="GO" id="GO:0004478">
    <property type="term" value="F:methionine adenosyltransferase activity"/>
    <property type="evidence" value="ECO:0007669"/>
    <property type="project" value="UniProtKB-UniRule"/>
</dbReference>
<keyword evidence="10" id="KW-0963">Cytoplasm</keyword>
<keyword evidence="5 10" id="KW-0479">Metal-binding</keyword>
<sequence>MAKRFIFASESVTEGHPDKVCDGISDAILDACLAQDPGSRVACEAFAKGNLVVVGGEISTRADVDLVRMVRETVRKIGYTYSDCLFHADRLYVLNAVSRQSPDIARGVDPSAEDGSQKDQGAGDQGLMFGFACRETQELMPAPITFAHRLGRRLAEVRKTGKVGWLRPDGKTQVSVEYEGRKPLRVDAVVVSAQHAPEVSQKEVEEFILEEVVRKSLPPEFLDKKTRYFVNPTGRFVLGGPEADAGLTGRKVIVDSYGGMARHGGGAFSGKDPSKVDRSGAYMGRYVAKNIVAAGLAERVEVQFAYVIGKAEPVSIAVDTFGTGVVPDEKLEQAVREVFDLRPAAIISQLRLLRPIYHKTTFYGHFGRTEDLESITWERTDQVENLIRALG</sequence>
<evidence type="ECO:0000256" key="5">
    <source>
        <dbReference type="ARBA" id="ARBA00022723"/>
    </source>
</evidence>
<dbReference type="GO" id="GO:0000287">
    <property type="term" value="F:magnesium ion binding"/>
    <property type="evidence" value="ECO:0007669"/>
    <property type="project" value="UniProtKB-UniRule"/>
</dbReference>
<dbReference type="InterPro" id="IPR022631">
    <property type="entry name" value="ADOMET_SYNTHASE_CS"/>
</dbReference>
<evidence type="ECO:0000256" key="2">
    <source>
        <dbReference type="ARBA" id="ARBA00009685"/>
    </source>
</evidence>
<organism evidence="16 17">
    <name type="scientific">Candidatus Methylacidithermus pantelleriae</name>
    <dbReference type="NCBI Taxonomy" id="2744239"/>
    <lineage>
        <taxon>Bacteria</taxon>
        <taxon>Pseudomonadati</taxon>
        <taxon>Verrucomicrobiota</taxon>
        <taxon>Methylacidiphilae</taxon>
        <taxon>Methylacidiphilales</taxon>
        <taxon>Methylacidiphilaceae</taxon>
        <taxon>Candidatus Methylacidithermus</taxon>
    </lineage>
</organism>
<dbReference type="PIRSF" id="PIRSF000497">
    <property type="entry name" value="MAT"/>
    <property type="match status" value="1"/>
</dbReference>
<evidence type="ECO:0000313" key="16">
    <source>
        <dbReference type="EMBL" id="CAF0702397.1"/>
    </source>
</evidence>
<feature type="binding site" evidence="10">
    <location>
        <position position="244"/>
    </location>
    <ligand>
        <name>L-methionine</name>
        <dbReference type="ChEBI" id="CHEBI:57844"/>
        <note>ligand shared between two neighboring subunits</note>
    </ligand>
</feature>
<evidence type="ECO:0000256" key="7">
    <source>
        <dbReference type="ARBA" id="ARBA00022840"/>
    </source>
</evidence>
<dbReference type="Proteomes" id="UP000663859">
    <property type="component" value="Unassembled WGS sequence"/>
</dbReference>
<feature type="binding site" description="in other chain" evidence="10">
    <location>
        <position position="100"/>
    </location>
    <ligand>
        <name>L-methionine</name>
        <dbReference type="ChEBI" id="CHEBI:57844"/>
        <note>ligand shared between two neighboring subunits</note>
    </ligand>
</feature>
<comment type="pathway">
    <text evidence="1 10">Amino-acid biosynthesis; S-adenosyl-L-methionine biosynthesis; S-adenosyl-L-methionine from L-methionine: step 1/1.</text>
</comment>
<comment type="cofactor">
    <cofactor evidence="10">
        <name>K(+)</name>
        <dbReference type="ChEBI" id="CHEBI:29103"/>
    </cofactor>
    <text evidence="10">Binds 1 potassium ion per subunit.</text>
</comment>
<keyword evidence="8 10" id="KW-0460">Magnesium</keyword>
<evidence type="ECO:0000256" key="8">
    <source>
        <dbReference type="ARBA" id="ARBA00022842"/>
    </source>
</evidence>
<dbReference type="InterPro" id="IPR022628">
    <property type="entry name" value="S-AdoMet_synt_N"/>
</dbReference>
<dbReference type="InterPro" id="IPR022636">
    <property type="entry name" value="S-AdoMet_synthetase_sfam"/>
</dbReference>
<dbReference type="Pfam" id="PF00438">
    <property type="entry name" value="S-AdoMet_synt_N"/>
    <property type="match status" value="1"/>
</dbReference>
<dbReference type="GO" id="GO:0005524">
    <property type="term" value="F:ATP binding"/>
    <property type="evidence" value="ECO:0007669"/>
    <property type="project" value="UniProtKB-UniRule"/>
</dbReference>
<evidence type="ECO:0000313" key="17">
    <source>
        <dbReference type="Proteomes" id="UP000663859"/>
    </source>
</evidence>
<dbReference type="RefSeq" id="WP_174582311.1">
    <property type="nucleotide sequence ID" value="NZ_CAJNOB010000045.1"/>
</dbReference>
<keyword evidence="4 10" id="KW-0808">Transferase</keyword>
<dbReference type="InterPro" id="IPR022629">
    <property type="entry name" value="S-AdoMet_synt_central"/>
</dbReference>
<feature type="binding site" evidence="10">
    <location>
        <position position="244"/>
    </location>
    <ligand>
        <name>ATP</name>
        <dbReference type="ChEBI" id="CHEBI:30616"/>
        <note>ligand shared between two neighboring subunits</note>
    </ligand>
</feature>
<feature type="binding site" evidence="10">
    <location>
        <position position="271"/>
    </location>
    <ligand>
        <name>ATP</name>
        <dbReference type="ChEBI" id="CHEBI:30616"/>
        <note>ligand shared between two neighboring subunits</note>
    </ligand>
</feature>
<evidence type="ECO:0000256" key="3">
    <source>
        <dbReference type="ARBA" id="ARBA00022563"/>
    </source>
</evidence>
<dbReference type="Gene3D" id="3.30.300.10">
    <property type="match status" value="3"/>
</dbReference>
<dbReference type="SUPFAM" id="SSF55973">
    <property type="entry name" value="S-adenosylmethionine synthetase"/>
    <property type="match status" value="3"/>
</dbReference>
<dbReference type="GO" id="GO:0005737">
    <property type="term" value="C:cytoplasm"/>
    <property type="evidence" value="ECO:0007669"/>
    <property type="project" value="UniProtKB-SubCell"/>
</dbReference>
<keyword evidence="9 10" id="KW-0630">Potassium</keyword>
<reference evidence="16" key="1">
    <citation type="submission" date="2021-02" db="EMBL/GenBank/DDBJ databases">
        <authorList>
            <person name="Cremers G."/>
            <person name="Picone N."/>
        </authorList>
    </citation>
    <scope>NUCLEOTIDE SEQUENCE</scope>
    <source>
        <strain evidence="16">PQ17</strain>
    </source>
</reference>
<comment type="catalytic activity">
    <reaction evidence="10">
        <text>L-methionine + ATP + H2O = S-adenosyl-L-methionine + phosphate + diphosphate</text>
        <dbReference type="Rhea" id="RHEA:21080"/>
        <dbReference type="ChEBI" id="CHEBI:15377"/>
        <dbReference type="ChEBI" id="CHEBI:30616"/>
        <dbReference type="ChEBI" id="CHEBI:33019"/>
        <dbReference type="ChEBI" id="CHEBI:43474"/>
        <dbReference type="ChEBI" id="CHEBI:57844"/>
        <dbReference type="ChEBI" id="CHEBI:59789"/>
        <dbReference type="EC" id="2.5.1.6"/>
    </reaction>
</comment>
<dbReference type="AlphaFoldDB" id="A0A8J2BKD4"/>
<dbReference type="HAMAP" id="MF_00086">
    <property type="entry name" value="S_AdoMet_synth1"/>
    <property type="match status" value="1"/>
</dbReference>
<dbReference type="InterPro" id="IPR022630">
    <property type="entry name" value="S-AdoMet_synt_C"/>
</dbReference>
<feature type="binding site" evidence="10">
    <location>
        <position position="18"/>
    </location>
    <ligand>
        <name>Mg(2+)</name>
        <dbReference type="ChEBI" id="CHEBI:18420"/>
    </ligand>
</feature>
<protein>
    <recommendedName>
        <fullName evidence="10">S-adenosylmethionine synthase</fullName>
        <shortName evidence="10">AdoMet synthase</shortName>
        <ecNumber evidence="10">2.5.1.6</ecNumber>
    </recommendedName>
    <alternativeName>
        <fullName evidence="10">MAT</fullName>
    </alternativeName>
    <alternativeName>
        <fullName evidence="10">Methionine adenosyltransferase</fullName>
    </alternativeName>
</protein>
<evidence type="ECO:0000256" key="4">
    <source>
        <dbReference type="ARBA" id="ARBA00022679"/>
    </source>
</evidence>
<dbReference type="UniPathway" id="UPA00315">
    <property type="reaction ID" value="UER00080"/>
</dbReference>
<dbReference type="PANTHER" id="PTHR11964">
    <property type="entry name" value="S-ADENOSYLMETHIONINE SYNTHETASE"/>
    <property type="match status" value="1"/>
</dbReference>